<gene>
    <name evidence="1" type="ORF">M513_05554</name>
    <name evidence="2" type="ORF">M514_05554</name>
</gene>
<protein>
    <submittedName>
        <fullName evidence="2">Uncharacterized protein</fullName>
    </submittedName>
</protein>
<evidence type="ECO:0000313" key="2">
    <source>
        <dbReference type="EMBL" id="KFD62632.1"/>
    </source>
</evidence>
<dbReference type="Proteomes" id="UP000030764">
    <property type="component" value="Unassembled WGS sequence"/>
</dbReference>
<proteinExistence type="predicted"/>
<accession>A0A085MZI6</accession>
<reference evidence="2 3" key="1">
    <citation type="journal article" date="2014" name="Nat. Genet.">
        <title>Genome and transcriptome of the porcine whipworm Trichuris suis.</title>
        <authorList>
            <person name="Jex A.R."/>
            <person name="Nejsum P."/>
            <person name="Schwarz E.M."/>
            <person name="Hu L."/>
            <person name="Young N.D."/>
            <person name="Hall R.S."/>
            <person name="Korhonen P.K."/>
            <person name="Liao S."/>
            <person name="Thamsborg S."/>
            <person name="Xia J."/>
            <person name="Xu P."/>
            <person name="Wang S."/>
            <person name="Scheerlinck J.P."/>
            <person name="Hofmann A."/>
            <person name="Sternberg P.W."/>
            <person name="Wang J."/>
            <person name="Gasser R.B."/>
        </authorList>
    </citation>
    <scope>NUCLEOTIDE SEQUENCE [LARGE SCALE GENOMIC DNA]</scope>
    <source>
        <strain evidence="2">DCEP-RM93F</strain>
        <strain evidence="1">DCEP-RM93M</strain>
    </source>
</reference>
<keyword evidence="3" id="KW-1185">Reference proteome</keyword>
<dbReference type="Proteomes" id="UP000030758">
    <property type="component" value="Unassembled WGS sequence"/>
</dbReference>
<dbReference type="EMBL" id="KL367591">
    <property type="protein sequence ID" value="KFD62632.1"/>
    <property type="molecule type" value="Genomic_DNA"/>
</dbReference>
<dbReference type="AlphaFoldDB" id="A0A085MZI6"/>
<sequence length="77" mass="8946">MHTDQPLMTRMSSWLCDDESIRAAFSPPLQWSLTLKQHSTHRLSIGFDLMHCWVPVDDVIKSSVNLYFALRLSNLTR</sequence>
<name>A0A085MZI6_9BILA</name>
<evidence type="ECO:0000313" key="1">
    <source>
        <dbReference type="EMBL" id="KFD53638.1"/>
    </source>
</evidence>
<evidence type="ECO:0000313" key="3">
    <source>
        <dbReference type="Proteomes" id="UP000030764"/>
    </source>
</evidence>
<organism evidence="2">
    <name type="scientific">Trichuris suis</name>
    <name type="common">pig whipworm</name>
    <dbReference type="NCBI Taxonomy" id="68888"/>
    <lineage>
        <taxon>Eukaryota</taxon>
        <taxon>Metazoa</taxon>
        <taxon>Ecdysozoa</taxon>
        <taxon>Nematoda</taxon>
        <taxon>Enoplea</taxon>
        <taxon>Dorylaimia</taxon>
        <taxon>Trichinellida</taxon>
        <taxon>Trichuridae</taxon>
        <taxon>Trichuris</taxon>
    </lineage>
</organism>
<dbReference type="EMBL" id="KL363215">
    <property type="protein sequence ID" value="KFD53638.1"/>
    <property type="molecule type" value="Genomic_DNA"/>
</dbReference>